<organism evidence="3">
    <name type="scientific">Percolomonas cosmopolitus</name>
    <dbReference type="NCBI Taxonomy" id="63605"/>
    <lineage>
        <taxon>Eukaryota</taxon>
        <taxon>Discoba</taxon>
        <taxon>Heterolobosea</taxon>
        <taxon>Tetramitia</taxon>
        <taxon>Eutetramitia</taxon>
        <taxon>Percolomonadidae</taxon>
        <taxon>Percolomonas</taxon>
    </lineage>
</organism>
<evidence type="ECO:0000259" key="2">
    <source>
        <dbReference type="Pfam" id="PF01347"/>
    </source>
</evidence>
<sequence>MHSHASLLLFCIIFVLSVLCSSVYSTHISCREGEVKEYEYHGATILFEKTLANGEKENQKIITKSLVKLTCLKHFEDSENEVLLWWIRFSDLEVSVLIPKTEVDDEKVETHTITPKHPDLVYAQDRRGKVYKVIKSPDEDNHVAQAKKNFVELLQSKLEGSDCADRDVSVGTIRVCYKRTHNTKINMFLVEGDAEAKDIITVAEGMGNFSPRKDTYVYDHDMMIDGNGIVHSSMIQTTFGAGGDKSQVAQNALHTQYDDAGTSHAMDGATSGTPLNGHSISRISLHNVVSAEDTSAKQYVSSMKTALRDAMGSLSELMEFVHKSEELHFDDLHISTDFANELNKKYKAELEKNFNFWGKLGQFKDGYAKDTQLYSQLFQFISVAGVDYQKLYKYCFAESVTDRGNFDRLFEEMTASRPGVVKGDFSLSCQGLLTADNEAMGQELLLESMHLSLPLFEHGLIQILTISKPIGALVRALVDVQNRDRFRENFPFRISEEKYGLLQHQSYLVLAGVARTLPRYQSRALLKMYMKHFSEAIATEDQAKTLFVTRALQNLGDLVPHTLLHAHARDPTHDENIKTAFVEALSTHTSPETHEEVTNTLAAIALSADLPPSVRAAAVLSQTTRERNAEHDHFHGSALDHYALLFENPNTPQEVAHAVHHYLQHEGSEDAVRVLTSSSEKRAKFDPAEYVTKVLAVLGGEERAKTLGADGIKNALQAIQEGLKTATFESMTCLDFARNGDELCAKKPEMVQFLQDVRRMGNLQVNGRKGDSTIFETLFGVNAANVYLGFTSGSYTGVVCNAEDASVSFAVFARAHVQITLFNNVADVIKAYGYLILSAPEGQYPITTGVSFHQDGSASVPKDMPIGSFLHDHVYFGLGKFVLVDTGIIPAKVKEMIEDCEKNQKILVNKVWKDIVSFQFNIPLGPYGAIVIKGGASASFMILERFDVCPTRLRATYSIAPRFTLGASLTGQVSILIFSVGATVSVESVIELNPVFGLFGCKLCAILKQDITPLKLDVDVNVMGVLNFKVFSFTPLRFTDDIIHICAPLPGVQWAWWENDPKDNAIGLEGLAGDGAVVVI</sequence>
<dbReference type="InterPro" id="IPR011030">
    <property type="entry name" value="Lipovitellin_superhlx_dom"/>
</dbReference>
<dbReference type="InterPro" id="IPR001747">
    <property type="entry name" value="Vitellogenin_N"/>
</dbReference>
<proteinExistence type="predicted"/>
<evidence type="ECO:0000313" key="3">
    <source>
        <dbReference type="EMBL" id="CAD9078408.1"/>
    </source>
</evidence>
<dbReference type="SUPFAM" id="SSF48431">
    <property type="entry name" value="Lipovitellin-phosvitin complex, superhelical domain"/>
    <property type="match status" value="1"/>
</dbReference>
<gene>
    <name evidence="3" type="ORF">PCOS0759_LOCUS1640</name>
</gene>
<feature type="domain" description="Vitellogenin" evidence="2">
    <location>
        <begin position="521"/>
        <end position="620"/>
    </location>
</feature>
<keyword evidence="1" id="KW-0732">Signal</keyword>
<feature type="chain" id="PRO_5030672552" description="Vitellogenin domain-containing protein" evidence="1">
    <location>
        <begin position="26"/>
        <end position="1080"/>
    </location>
</feature>
<name>A0A7S1KP53_9EUKA</name>
<dbReference type="Gene3D" id="1.25.10.20">
    <property type="entry name" value="Vitellinogen, superhelical"/>
    <property type="match status" value="1"/>
</dbReference>
<reference evidence="3" key="1">
    <citation type="submission" date="2021-01" db="EMBL/GenBank/DDBJ databases">
        <authorList>
            <person name="Corre E."/>
            <person name="Pelletier E."/>
            <person name="Niang G."/>
            <person name="Scheremetjew M."/>
            <person name="Finn R."/>
            <person name="Kale V."/>
            <person name="Holt S."/>
            <person name="Cochrane G."/>
            <person name="Meng A."/>
            <person name="Brown T."/>
            <person name="Cohen L."/>
        </authorList>
    </citation>
    <scope>NUCLEOTIDE SEQUENCE</scope>
    <source>
        <strain evidence="3">WS</strain>
    </source>
</reference>
<dbReference type="Pfam" id="PF01347">
    <property type="entry name" value="Vitellogenin_N"/>
    <property type="match status" value="1"/>
</dbReference>
<protein>
    <recommendedName>
        <fullName evidence="2">Vitellogenin domain-containing protein</fullName>
    </recommendedName>
</protein>
<accession>A0A7S1KP53</accession>
<evidence type="ECO:0000256" key="1">
    <source>
        <dbReference type="SAM" id="SignalP"/>
    </source>
</evidence>
<feature type="signal peptide" evidence="1">
    <location>
        <begin position="1"/>
        <end position="25"/>
    </location>
</feature>
<dbReference type="EMBL" id="HBGD01001963">
    <property type="protein sequence ID" value="CAD9078408.1"/>
    <property type="molecule type" value="Transcribed_RNA"/>
</dbReference>
<dbReference type="GO" id="GO:0005319">
    <property type="term" value="F:lipid transporter activity"/>
    <property type="evidence" value="ECO:0007669"/>
    <property type="project" value="InterPro"/>
</dbReference>
<dbReference type="AlphaFoldDB" id="A0A7S1KP53"/>